<dbReference type="Pfam" id="PF13155">
    <property type="entry name" value="Toprim_2"/>
    <property type="match status" value="1"/>
</dbReference>
<evidence type="ECO:0000259" key="2">
    <source>
        <dbReference type="PROSITE" id="PS50880"/>
    </source>
</evidence>
<dbReference type="EMBL" id="JABMIG020000006">
    <property type="protein sequence ID" value="KAL3804650.1"/>
    <property type="molecule type" value="Genomic_DNA"/>
</dbReference>
<evidence type="ECO:0000259" key="3">
    <source>
        <dbReference type="PROSITE" id="PS51199"/>
    </source>
</evidence>
<evidence type="ECO:0000313" key="4">
    <source>
        <dbReference type="EMBL" id="KAL3804650.1"/>
    </source>
</evidence>
<dbReference type="PANTHER" id="PTHR12873">
    <property type="entry name" value="T7-LIKE MITOCHONDRIAL DNA HELICASE"/>
    <property type="match status" value="1"/>
</dbReference>
<dbReference type="InterPro" id="IPR034154">
    <property type="entry name" value="TOPRIM_DnaG/twinkle"/>
</dbReference>
<dbReference type="InterPro" id="IPR006171">
    <property type="entry name" value="TOPRIM_dom"/>
</dbReference>
<feature type="domain" description="Toprim" evidence="2">
    <location>
        <begin position="489"/>
        <end position="579"/>
    </location>
</feature>
<reference evidence="4 5" key="1">
    <citation type="journal article" date="2020" name="G3 (Bethesda)">
        <title>Improved Reference Genome for Cyclotella cryptica CCMP332, a Model for Cell Wall Morphogenesis, Salinity Adaptation, and Lipid Production in Diatoms (Bacillariophyta).</title>
        <authorList>
            <person name="Roberts W.R."/>
            <person name="Downey K.M."/>
            <person name="Ruck E.C."/>
            <person name="Traller J.C."/>
            <person name="Alverson A.J."/>
        </authorList>
    </citation>
    <scope>NUCLEOTIDE SEQUENCE [LARGE SCALE GENOMIC DNA]</scope>
    <source>
        <strain evidence="4 5">CCMP332</strain>
    </source>
</reference>
<evidence type="ECO:0000256" key="1">
    <source>
        <dbReference type="SAM" id="MobiDB-lite"/>
    </source>
</evidence>
<evidence type="ECO:0008006" key="6">
    <source>
        <dbReference type="Google" id="ProtNLM"/>
    </source>
</evidence>
<dbReference type="InterPro" id="IPR027032">
    <property type="entry name" value="Twinkle-like"/>
</dbReference>
<dbReference type="Gene3D" id="3.40.1360.10">
    <property type="match status" value="1"/>
</dbReference>
<dbReference type="PROSITE" id="PS50880">
    <property type="entry name" value="TOPRIM"/>
    <property type="match status" value="1"/>
</dbReference>
<protein>
    <recommendedName>
        <fullName evidence="6">SF4 helicase domain-containing protein</fullName>
    </recommendedName>
</protein>
<evidence type="ECO:0000313" key="5">
    <source>
        <dbReference type="Proteomes" id="UP001516023"/>
    </source>
</evidence>
<feature type="region of interest" description="Disordered" evidence="1">
    <location>
        <begin position="355"/>
        <end position="449"/>
    </location>
</feature>
<feature type="compositionally biased region" description="Basic and acidic residues" evidence="1">
    <location>
        <begin position="360"/>
        <end position="401"/>
    </location>
</feature>
<dbReference type="AlphaFoldDB" id="A0ABD3QWK5"/>
<feature type="compositionally biased region" description="Polar residues" evidence="1">
    <location>
        <begin position="90"/>
        <end position="101"/>
    </location>
</feature>
<feature type="domain" description="SF4 helicase" evidence="3">
    <location>
        <begin position="628"/>
        <end position="893"/>
    </location>
</feature>
<dbReference type="SUPFAM" id="SSF56731">
    <property type="entry name" value="DNA primase core"/>
    <property type="match status" value="1"/>
</dbReference>
<dbReference type="InterPro" id="IPR007694">
    <property type="entry name" value="DNA_helicase_DnaB-like_C"/>
</dbReference>
<dbReference type="Gene3D" id="3.40.50.300">
    <property type="entry name" value="P-loop containing nucleotide triphosphate hydrolases"/>
    <property type="match status" value="1"/>
</dbReference>
<proteinExistence type="predicted"/>
<dbReference type="PROSITE" id="PS51199">
    <property type="entry name" value="SF4_HELICASE"/>
    <property type="match status" value="1"/>
</dbReference>
<gene>
    <name evidence="4" type="ORF">HJC23_008465</name>
</gene>
<dbReference type="Pfam" id="PF13481">
    <property type="entry name" value="AAA_25"/>
    <property type="match status" value="1"/>
</dbReference>
<dbReference type="SUPFAM" id="SSF52540">
    <property type="entry name" value="P-loop containing nucleoside triphosphate hydrolases"/>
    <property type="match status" value="1"/>
</dbReference>
<dbReference type="CDD" id="cd01122">
    <property type="entry name" value="Twinkle_C"/>
    <property type="match status" value="1"/>
</dbReference>
<dbReference type="CDD" id="cd01029">
    <property type="entry name" value="TOPRIM_primases"/>
    <property type="match status" value="1"/>
</dbReference>
<feature type="compositionally biased region" description="Basic and acidic residues" evidence="1">
    <location>
        <begin position="426"/>
        <end position="445"/>
    </location>
</feature>
<comment type="caution">
    <text evidence="4">The sequence shown here is derived from an EMBL/GenBank/DDBJ whole genome shotgun (WGS) entry which is preliminary data.</text>
</comment>
<name>A0ABD3QWK5_9STRA</name>
<feature type="region of interest" description="Disordered" evidence="1">
    <location>
        <begin position="90"/>
        <end position="116"/>
    </location>
</feature>
<sequence>MLRAKSLIRRRALGSHRPREFKSQAAIGSSLGTMAEFSMSTRPLSSWSCSRTDNVAHPAVTLPQPSPSVTWRHRSIESPVFSQRHHIHATSSLPLHPSTTKPRLLHPNHPTSTPKRSKVFVSKHNTLNLSPHSIATYITSQCPHLSLPPKSDDFRITNSQVILKECIFCSKPTNGKPDNLYKLYIQVGGGAYFCHRCGAKGSWYDLKSTLAGFSVDGASAAPGSEVNRAWNWSTTNNNGMNYLSSNQLTGGVSKSSKVECLPMPPRKVVSIHSRRMFDSSNDKTSSEYAALEYLTEVRGLSKSVLMKYGVGCATYKFPSKDAGASYVSSMCVTFPWLMRESEVAEQEELRGAEYIWNGGDDTKEHRDEEMVEKKISTKKKQSEMSALERHLMRQQRKDKAKAAKSPEIGSNKLSRSTVEAMLRSPESSKDTNKQSDEPTSKEELTAQHGSFIPRRIKVRSIEKKSWQRLDPPGGGFGLFGWHTIPHDATEIIITEGEFDAMAVYQATGRPAVSLPNGCRSLPMEVLVLLEKFDTVYLWMDNDGPGREGAEMFARKMGVERCLLVQPSGLRGRPAASTGSVSPPKDANEALLTGWDIDELLAEASELPHERILKFSDLRDQVLHEIIHPEKYRGAPIPSLPGFTSLIKGFRRGEMTVLTGPTGSGKTTFLGQASLDLAEQGINVLWGSFEIKNTRLMQKLLQQYTKDILPVGIAEKDLTIEDKQKAIIALSAMADKFESLPLYFMKFHGGSDVDDVLDAMEYAAYVHDVEHIILDNMQFMISRQSADGKGSSYDKFEMQDIAVEKFRKFATEYNVHVTLVVHPRKEDEGAKLGISSFYGSAKATQEADTVLILQSDGNRKFLDVKKNRFDGTIGHVPLHFQRKSGRYSETPEFVSPPATKIPAGISAVNGMNTKAKASGPSSMYQSIRDQHPV</sequence>
<dbReference type="InterPro" id="IPR027417">
    <property type="entry name" value="P-loop_NTPase"/>
</dbReference>
<dbReference type="PANTHER" id="PTHR12873:SF0">
    <property type="entry name" value="TWINKLE MTDNA HELICASE"/>
    <property type="match status" value="1"/>
</dbReference>
<accession>A0ABD3QWK5</accession>
<dbReference type="Proteomes" id="UP001516023">
    <property type="component" value="Unassembled WGS sequence"/>
</dbReference>
<keyword evidence="5" id="KW-1185">Reference proteome</keyword>
<organism evidence="4 5">
    <name type="scientific">Cyclotella cryptica</name>
    <dbReference type="NCBI Taxonomy" id="29204"/>
    <lineage>
        <taxon>Eukaryota</taxon>
        <taxon>Sar</taxon>
        <taxon>Stramenopiles</taxon>
        <taxon>Ochrophyta</taxon>
        <taxon>Bacillariophyta</taxon>
        <taxon>Coscinodiscophyceae</taxon>
        <taxon>Thalassiosirophycidae</taxon>
        <taxon>Stephanodiscales</taxon>
        <taxon>Stephanodiscaceae</taxon>
        <taxon>Cyclotella</taxon>
    </lineage>
</organism>